<reference evidence="5 6" key="1">
    <citation type="submission" date="2019-03" db="EMBL/GenBank/DDBJ databases">
        <title>Cohnella endophytica sp. nov., a novel endophytic bacterium isolated from bark of Sonneratia apetala.</title>
        <authorList>
            <person name="Tuo L."/>
        </authorList>
    </citation>
    <scope>NUCLEOTIDE SEQUENCE [LARGE SCALE GENOMIC DNA]</scope>
    <source>
        <strain evidence="5 6">CCTCC AB 208254</strain>
    </source>
</reference>
<evidence type="ECO:0008006" key="7">
    <source>
        <dbReference type="Google" id="ProtNLM"/>
    </source>
</evidence>
<dbReference type="InterPro" id="IPR002037">
    <property type="entry name" value="Glyco_hydro_8"/>
</dbReference>
<evidence type="ECO:0000256" key="2">
    <source>
        <dbReference type="ARBA" id="ARBA00022801"/>
    </source>
</evidence>
<comment type="similarity">
    <text evidence="1">Belongs to the glycosyl hydrolase 8 (cellulase D) family.</text>
</comment>
<evidence type="ECO:0000256" key="4">
    <source>
        <dbReference type="SAM" id="Phobius"/>
    </source>
</evidence>
<dbReference type="SUPFAM" id="SSF48208">
    <property type="entry name" value="Six-hairpin glycosidases"/>
    <property type="match status" value="1"/>
</dbReference>
<dbReference type="InterPro" id="IPR012341">
    <property type="entry name" value="6hp_glycosidase-like_sf"/>
</dbReference>
<dbReference type="InterPro" id="IPR008928">
    <property type="entry name" value="6-hairpin_glycosidase_sf"/>
</dbReference>
<keyword evidence="2" id="KW-0378">Hydrolase</keyword>
<sequence>MSRKKLYVFFFIAVFLLASIFLILFPKFRESRTEYKVDAEASLLFRVFYKSFMDDSGGIYTNLRNDVPKVSGTATGHQMLSESTGLMMLYALRNGDQMLFDQQFSFLNKHLITKTGLVRWMVDLEDDSHDVSSNASIDDLRIIWALREADRMWGQEKGRLYSKKAEKISVALQKHNVTGGILTDYFDWKSEQPADSVTSSYLDLKTIWDLAENDEDWKPVYESSLQILKEAALSNGLYKKTYKWKTGDWEPIESVHLVDTLYCAYHLAEVGKDVSPTIRLIETRMEAEGKLHGRLHPDGTSAGDLESPAVYALAIRLLDIVNPKHPIIEKLKQRLQDMAVSDSNSMYQGAFVHLPDLEGYSFDQLQSLLVEKKEQLL</sequence>
<dbReference type="GO" id="GO:0005975">
    <property type="term" value="P:carbohydrate metabolic process"/>
    <property type="evidence" value="ECO:0007669"/>
    <property type="project" value="InterPro"/>
</dbReference>
<keyword evidence="6" id="KW-1185">Reference proteome</keyword>
<keyword evidence="4" id="KW-1133">Transmembrane helix</keyword>
<name>A0A4Y8M976_9BACL</name>
<keyword evidence="3" id="KW-0326">Glycosidase</keyword>
<evidence type="ECO:0000256" key="1">
    <source>
        <dbReference type="ARBA" id="ARBA00009209"/>
    </source>
</evidence>
<dbReference type="AlphaFoldDB" id="A0A4Y8M976"/>
<protein>
    <recommendedName>
        <fullName evidence="7">Glycosyl hydrolase</fullName>
    </recommendedName>
</protein>
<accession>A0A4Y8M976</accession>
<keyword evidence="4" id="KW-0812">Transmembrane</keyword>
<evidence type="ECO:0000256" key="3">
    <source>
        <dbReference type="ARBA" id="ARBA00023295"/>
    </source>
</evidence>
<dbReference type="OrthoDB" id="1779554at2"/>
<evidence type="ECO:0000313" key="6">
    <source>
        <dbReference type="Proteomes" id="UP000297900"/>
    </source>
</evidence>
<keyword evidence="4" id="KW-0472">Membrane</keyword>
<gene>
    <name evidence="5" type="ORF">E2980_00995</name>
</gene>
<dbReference type="EMBL" id="SOMN01000001">
    <property type="protein sequence ID" value="TFE31685.1"/>
    <property type="molecule type" value="Genomic_DNA"/>
</dbReference>
<organism evidence="5 6">
    <name type="scientific">Cohnella luojiensis</name>
    <dbReference type="NCBI Taxonomy" id="652876"/>
    <lineage>
        <taxon>Bacteria</taxon>
        <taxon>Bacillati</taxon>
        <taxon>Bacillota</taxon>
        <taxon>Bacilli</taxon>
        <taxon>Bacillales</taxon>
        <taxon>Paenibacillaceae</taxon>
        <taxon>Cohnella</taxon>
    </lineage>
</organism>
<dbReference type="Pfam" id="PF01270">
    <property type="entry name" value="Glyco_hydro_8"/>
    <property type="match status" value="1"/>
</dbReference>
<feature type="transmembrane region" description="Helical" evidence="4">
    <location>
        <begin position="6"/>
        <end position="25"/>
    </location>
</feature>
<dbReference type="GO" id="GO:0004553">
    <property type="term" value="F:hydrolase activity, hydrolyzing O-glycosyl compounds"/>
    <property type="evidence" value="ECO:0007669"/>
    <property type="project" value="InterPro"/>
</dbReference>
<evidence type="ECO:0000313" key="5">
    <source>
        <dbReference type="EMBL" id="TFE31685.1"/>
    </source>
</evidence>
<dbReference type="Gene3D" id="1.50.10.10">
    <property type="match status" value="1"/>
</dbReference>
<proteinExistence type="inferred from homology"/>
<dbReference type="RefSeq" id="WP_135150254.1">
    <property type="nucleotide sequence ID" value="NZ_SOMN01000001.1"/>
</dbReference>
<dbReference type="Proteomes" id="UP000297900">
    <property type="component" value="Unassembled WGS sequence"/>
</dbReference>
<comment type="caution">
    <text evidence="5">The sequence shown here is derived from an EMBL/GenBank/DDBJ whole genome shotgun (WGS) entry which is preliminary data.</text>
</comment>